<evidence type="ECO:0000313" key="2">
    <source>
        <dbReference type="Proteomes" id="UP000249898"/>
    </source>
</evidence>
<dbReference type="Proteomes" id="UP000249898">
    <property type="component" value="Chromosome"/>
</dbReference>
<dbReference type="RefSeq" id="WP_112136352.1">
    <property type="nucleotide sequence ID" value="NZ_CP016181.1"/>
</dbReference>
<dbReference type="AlphaFoldDB" id="A0A2Z4PPZ1"/>
<name>A0A2Z4PPZ1_9GAMM</name>
<reference evidence="1 2" key="1">
    <citation type="submission" date="2016-06" db="EMBL/GenBank/DDBJ databases">
        <title>The sequenced genome of the ice-adhering bacterium Marinomonas primoryensis, from Antarctica.</title>
        <authorList>
            <person name="Graham L."/>
            <person name="Vance T.D.R."/>
            <person name="Davies P.L."/>
        </authorList>
    </citation>
    <scope>NUCLEOTIDE SEQUENCE [LARGE SCALE GENOMIC DNA]</scope>
    <source>
        <strain evidence="1 2">AceL</strain>
    </source>
</reference>
<accession>A0A2Z4PPZ1</accession>
<proteinExistence type="predicted"/>
<evidence type="ECO:0000313" key="1">
    <source>
        <dbReference type="EMBL" id="AWX99532.1"/>
    </source>
</evidence>
<dbReference type="EMBL" id="CP016181">
    <property type="protein sequence ID" value="AWX99532.1"/>
    <property type="molecule type" value="Genomic_DNA"/>
</dbReference>
<sequence length="171" mass="20134">MTDFKKTPLADGFKPLIDETLFEMLPYQQALLEQLKKQYPMRVLVNIKPNEVHLENGSKLKFFSTKGIKLDRSDDKAVRYLDEPAYDYDKLIKDNLLNRRSKIKPLVRPSIEYDKLRVVIANTTDVHYQYMLVDVLEHLTWLEKQNAVMKDTLQRYAPELLDKITTDEAPF</sequence>
<protein>
    <submittedName>
        <fullName evidence="1">Uncharacterized protein</fullName>
    </submittedName>
</protein>
<organism evidence="1 2">
    <name type="scientific">Marinomonas primoryensis</name>
    <dbReference type="NCBI Taxonomy" id="178399"/>
    <lineage>
        <taxon>Bacteria</taxon>
        <taxon>Pseudomonadati</taxon>
        <taxon>Pseudomonadota</taxon>
        <taxon>Gammaproteobacteria</taxon>
        <taxon>Oceanospirillales</taxon>
        <taxon>Oceanospirillaceae</taxon>
        <taxon>Marinomonas</taxon>
    </lineage>
</organism>
<gene>
    <name evidence="1" type="ORF">A8139_05635</name>
</gene>